<comment type="caution">
    <text evidence="5">The sequence shown here is derived from an EMBL/GenBank/DDBJ whole genome shotgun (WGS) entry which is preliminary data.</text>
</comment>
<evidence type="ECO:0000256" key="3">
    <source>
        <dbReference type="ARBA" id="ARBA00022729"/>
    </source>
</evidence>
<reference evidence="6" key="1">
    <citation type="journal article" date="2019" name="Int. J. Syst. Evol. Microbiol.">
        <title>The Global Catalogue of Microorganisms (GCM) 10K type strain sequencing project: providing services to taxonomists for standard genome sequencing and annotation.</title>
        <authorList>
            <consortium name="The Broad Institute Genomics Platform"/>
            <consortium name="The Broad Institute Genome Sequencing Center for Infectious Disease"/>
            <person name="Wu L."/>
            <person name="Ma J."/>
        </authorList>
    </citation>
    <scope>NUCLEOTIDE SEQUENCE [LARGE SCALE GENOMIC DNA]</scope>
    <source>
        <strain evidence="6">JCM 32226</strain>
    </source>
</reference>
<evidence type="ECO:0000313" key="5">
    <source>
        <dbReference type="EMBL" id="GAA4499514.1"/>
    </source>
</evidence>
<accession>A0ABP8Q9U8</accession>
<comment type="subcellular location">
    <subcellularLocation>
        <location evidence="1">Cell envelope</location>
    </subcellularLocation>
</comment>
<dbReference type="EMBL" id="BAABFC010000012">
    <property type="protein sequence ID" value="GAA4499514.1"/>
    <property type="molecule type" value="Genomic_DNA"/>
</dbReference>
<evidence type="ECO:0000259" key="4">
    <source>
        <dbReference type="Pfam" id="PF13407"/>
    </source>
</evidence>
<organism evidence="5 6">
    <name type="scientific">Pseudaeromonas paramecii</name>
    <dbReference type="NCBI Taxonomy" id="2138166"/>
    <lineage>
        <taxon>Bacteria</taxon>
        <taxon>Pseudomonadati</taxon>
        <taxon>Pseudomonadota</taxon>
        <taxon>Gammaproteobacteria</taxon>
        <taxon>Aeromonadales</taxon>
        <taxon>Aeromonadaceae</taxon>
        <taxon>Pseudaeromonas</taxon>
    </lineage>
</organism>
<dbReference type="RefSeq" id="WP_345012560.1">
    <property type="nucleotide sequence ID" value="NZ_BAABFC010000012.1"/>
</dbReference>
<keyword evidence="6" id="KW-1185">Reference proteome</keyword>
<dbReference type="PANTHER" id="PTHR46847">
    <property type="entry name" value="D-ALLOSE-BINDING PERIPLASMIC PROTEIN-RELATED"/>
    <property type="match status" value="1"/>
</dbReference>
<protein>
    <submittedName>
        <fullName evidence="5">Autoinducer 2-binding periplasmic protein LuxP</fullName>
    </submittedName>
</protein>
<name>A0ABP8Q9U8_9GAMM</name>
<evidence type="ECO:0000256" key="1">
    <source>
        <dbReference type="ARBA" id="ARBA00004196"/>
    </source>
</evidence>
<dbReference type="InterPro" id="IPR028082">
    <property type="entry name" value="Peripla_BP_I"/>
</dbReference>
<sequence length="372" mass="41635">MGRKGAWLTGLLLWGLGLSVLGAEGLDEYWPLSQYQAMHPEQAQATQTLKRLVRNAPQPARLHQQGPMRIALISPGGQLSDYWRRNRLALERRLTQLGLDYQLQSYDKAPEQDERQQTQQLVTALAADPDYLIYTLDAQFQHKYIARLLSRGRPKVILQNITTPLKDWEARPPLLYVGFDHQQGSRLLADFFRRQAAGRPHFDYAMLYRSPGYVSTARGDTFIEQMRPQSNSQLRLAFYTQSDRASARQAALSALEQYPDLDLLFACATDTALGALDAIKQKGRQGKVQVNGWGGGSQELAALARGELAATVMRINDDTGVAVAEAIQRDLQGLPLPRVFAGDLVLVTPDTPKTVLQGLQARAFRYSDMEQE</sequence>
<evidence type="ECO:0000313" key="6">
    <source>
        <dbReference type="Proteomes" id="UP001501321"/>
    </source>
</evidence>
<dbReference type="PANTHER" id="PTHR46847:SF1">
    <property type="entry name" value="D-ALLOSE-BINDING PERIPLASMIC PROTEIN-RELATED"/>
    <property type="match status" value="1"/>
</dbReference>
<dbReference type="InterPro" id="IPR025997">
    <property type="entry name" value="SBP_2_dom"/>
</dbReference>
<gene>
    <name evidence="5" type="ORF">GCM10023095_19800</name>
</gene>
<keyword evidence="3" id="KW-0732">Signal</keyword>
<dbReference type="Gene3D" id="3.40.50.2300">
    <property type="match status" value="2"/>
</dbReference>
<evidence type="ECO:0000256" key="2">
    <source>
        <dbReference type="ARBA" id="ARBA00007639"/>
    </source>
</evidence>
<proteinExistence type="inferred from homology"/>
<dbReference type="SUPFAM" id="SSF53822">
    <property type="entry name" value="Periplasmic binding protein-like I"/>
    <property type="match status" value="1"/>
</dbReference>
<feature type="domain" description="Periplasmic binding protein" evidence="4">
    <location>
        <begin position="71"/>
        <end position="333"/>
    </location>
</feature>
<comment type="similarity">
    <text evidence="2">Belongs to the bacterial solute-binding protein 2 family.</text>
</comment>
<dbReference type="Proteomes" id="UP001501321">
    <property type="component" value="Unassembled WGS sequence"/>
</dbReference>
<dbReference type="Pfam" id="PF13407">
    <property type="entry name" value="Peripla_BP_4"/>
    <property type="match status" value="1"/>
</dbReference>